<evidence type="ECO:0000313" key="1">
    <source>
        <dbReference type="Proteomes" id="UP000036681"/>
    </source>
</evidence>
<reference evidence="2" key="1">
    <citation type="submission" date="2017-02" db="UniProtKB">
        <authorList>
            <consortium name="WormBaseParasite"/>
        </authorList>
    </citation>
    <scope>IDENTIFICATION</scope>
</reference>
<sequence>MPILKVAHGPGKLYLLAFSASLVKQHMSGRNRKMLSERRSLTSSCF</sequence>
<dbReference type="Proteomes" id="UP000036681">
    <property type="component" value="Unplaced"/>
</dbReference>
<accession>A0A0M3IQR1</accession>
<protein>
    <submittedName>
        <fullName evidence="2">Uncharacterized protein</fullName>
    </submittedName>
</protein>
<name>A0A0M3IQR1_ASCLU</name>
<dbReference type="WBParaSite" id="ALUE_0002108901-mRNA-1">
    <property type="protein sequence ID" value="ALUE_0002108901-mRNA-1"/>
    <property type="gene ID" value="ALUE_0002108901"/>
</dbReference>
<evidence type="ECO:0000313" key="2">
    <source>
        <dbReference type="WBParaSite" id="ALUE_0002108901-mRNA-1"/>
    </source>
</evidence>
<dbReference type="AlphaFoldDB" id="A0A0M3IQR1"/>
<keyword evidence="1" id="KW-1185">Reference proteome</keyword>
<proteinExistence type="predicted"/>
<organism evidence="1 2">
    <name type="scientific">Ascaris lumbricoides</name>
    <name type="common">Giant roundworm</name>
    <dbReference type="NCBI Taxonomy" id="6252"/>
    <lineage>
        <taxon>Eukaryota</taxon>
        <taxon>Metazoa</taxon>
        <taxon>Ecdysozoa</taxon>
        <taxon>Nematoda</taxon>
        <taxon>Chromadorea</taxon>
        <taxon>Rhabditida</taxon>
        <taxon>Spirurina</taxon>
        <taxon>Ascaridomorpha</taxon>
        <taxon>Ascaridoidea</taxon>
        <taxon>Ascarididae</taxon>
        <taxon>Ascaris</taxon>
    </lineage>
</organism>